<evidence type="ECO:0000313" key="3">
    <source>
        <dbReference type="Proteomes" id="UP000749559"/>
    </source>
</evidence>
<accession>A0A8J1U0P8</accession>
<proteinExistence type="predicted"/>
<feature type="region of interest" description="Disordered" evidence="1">
    <location>
        <begin position="382"/>
        <end position="434"/>
    </location>
</feature>
<dbReference type="AlphaFoldDB" id="A0A8J1U0P8"/>
<keyword evidence="3" id="KW-1185">Reference proteome</keyword>
<dbReference type="Proteomes" id="UP000749559">
    <property type="component" value="Unassembled WGS sequence"/>
</dbReference>
<feature type="compositionally biased region" description="Basic and acidic residues" evidence="1">
    <location>
        <begin position="1"/>
        <end position="10"/>
    </location>
</feature>
<dbReference type="OrthoDB" id="6724830at2759"/>
<feature type="compositionally biased region" description="Acidic residues" evidence="1">
    <location>
        <begin position="383"/>
        <end position="393"/>
    </location>
</feature>
<dbReference type="Pfam" id="PF14895">
    <property type="entry name" value="PPPI_inhib"/>
    <property type="match status" value="1"/>
</dbReference>
<feature type="compositionally biased region" description="Polar residues" evidence="1">
    <location>
        <begin position="416"/>
        <end position="434"/>
    </location>
</feature>
<organism evidence="2 3">
    <name type="scientific">Owenia fusiformis</name>
    <name type="common">Polychaete worm</name>
    <dbReference type="NCBI Taxonomy" id="6347"/>
    <lineage>
        <taxon>Eukaryota</taxon>
        <taxon>Metazoa</taxon>
        <taxon>Spiralia</taxon>
        <taxon>Lophotrochozoa</taxon>
        <taxon>Annelida</taxon>
        <taxon>Polychaeta</taxon>
        <taxon>Sedentaria</taxon>
        <taxon>Canalipalpata</taxon>
        <taxon>Sabellida</taxon>
        <taxon>Oweniida</taxon>
        <taxon>Oweniidae</taxon>
        <taxon>Owenia</taxon>
    </lineage>
</organism>
<evidence type="ECO:0000313" key="2">
    <source>
        <dbReference type="EMBL" id="CAH1792159.1"/>
    </source>
</evidence>
<gene>
    <name evidence="2" type="ORF">OFUS_LOCUS17172</name>
</gene>
<dbReference type="InterPro" id="IPR026142">
    <property type="entry name" value="Pro_pase_1_reg_su_36"/>
</dbReference>
<name>A0A8J1U0P8_OWEFU</name>
<dbReference type="PANTHER" id="PTHR21055:SF3">
    <property type="entry name" value="PROTEIN PHOSPHATASE 1 REGULATORY SUBUNIT 36"/>
    <property type="match status" value="1"/>
</dbReference>
<dbReference type="PANTHER" id="PTHR21055">
    <property type="entry name" value="PROTEIN PHOSPHATASE 1 REGULATORY SUBUNIT 36"/>
    <property type="match status" value="1"/>
</dbReference>
<reference evidence="2" key="1">
    <citation type="submission" date="2022-03" db="EMBL/GenBank/DDBJ databases">
        <authorList>
            <person name="Martin C."/>
        </authorList>
    </citation>
    <scope>NUCLEOTIDE SEQUENCE</scope>
</reference>
<feature type="region of interest" description="Disordered" evidence="1">
    <location>
        <begin position="1"/>
        <end position="95"/>
    </location>
</feature>
<sequence length="434" mass="48808">MTKVIKESDQGHMPLNGRWIWKDESNSLEYTSNTGGDKSDKKKKQKGLHFQDAIVKGNNRAPSSVGGRSYGKGRGQAQHIRGSRSPGQRQTIKQSEEHKHVTLDDVKSVALDMLCEIEEIPNVFKGMYSSEAFDDFLKHLLCYFKCFFEKKQLEEQPSGFILEKSQAEKQAIIDACETLEIGQKLLGQSYCVLILGLGLDQQHHMGCGQSRVSSTYKDRGMYETLYSYCTFVVWIGFKRKNFEDTKKELGRILRSDTFNPAIRVKNAPEEIEGVEKKEEVKLTPAEYRRLHPKRPAIKSIVNQRSPALVSILPSPKEEAHWLFRRKGALSPTSLATVAREDPEDESVNMKALPGFSRKNFRIGIIGEPLSQFNAVTLAPLGSENDEDQEEGEEGEKTADAENNTKAPPSRAEKLQSRQQTGVSTTTTEAFSDED</sequence>
<evidence type="ECO:0000256" key="1">
    <source>
        <dbReference type="SAM" id="MobiDB-lite"/>
    </source>
</evidence>
<dbReference type="GO" id="GO:0019902">
    <property type="term" value="F:phosphatase binding"/>
    <property type="evidence" value="ECO:0007669"/>
    <property type="project" value="InterPro"/>
</dbReference>
<protein>
    <submittedName>
        <fullName evidence="2">Uncharacterized protein</fullName>
    </submittedName>
</protein>
<dbReference type="EMBL" id="CAIIXF020000008">
    <property type="protein sequence ID" value="CAH1792159.1"/>
    <property type="molecule type" value="Genomic_DNA"/>
</dbReference>
<comment type="caution">
    <text evidence="2">The sequence shown here is derived from an EMBL/GenBank/DDBJ whole genome shotgun (WGS) entry which is preliminary data.</text>
</comment>